<organism evidence="2 3">
    <name type="scientific">Legionella beliardensis</name>
    <dbReference type="NCBI Taxonomy" id="91822"/>
    <lineage>
        <taxon>Bacteria</taxon>
        <taxon>Pseudomonadati</taxon>
        <taxon>Pseudomonadota</taxon>
        <taxon>Gammaproteobacteria</taxon>
        <taxon>Legionellales</taxon>
        <taxon>Legionellaceae</taxon>
        <taxon>Legionella</taxon>
    </lineage>
</organism>
<proteinExistence type="predicted"/>
<reference evidence="2 3" key="1">
    <citation type="submission" date="2018-06" db="EMBL/GenBank/DDBJ databases">
        <authorList>
            <consortium name="Pathogen Informatics"/>
            <person name="Doyle S."/>
        </authorList>
    </citation>
    <scope>NUCLEOTIDE SEQUENCE [LARGE SCALE GENOMIC DNA]</scope>
    <source>
        <strain evidence="2 3">NCTC13315</strain>
    </source>
</reference>
<evidence type="ECO:0000313" key="2">
    <source>
        <dbReference type="EMBL" id="STX28297.1"/>
    </source>
</evidence>
<feature type="compositionally biased region" description="Polar residues" evidence="1">
    <location>
        <begin position="361"/>
        <end position="372"/>
    </location>
</feature>
<evidence type="ECO:0000256" key="1">
    <source>
        <dbReference type="SAM" id="MobiDB-lite"/>
    </source>
</evidence>
<keyword evidence="3" id="KW-1185">Reference proteome</keyword>
<dbReference type="RefSeq" id="WP_115302058.1">
    <property type="nucleotide sequence ID" value="NZ_CAAAHO010000001.1"/>
</dbReference>
<dbReference type="AlphaFoldDB" id="A0A378HZE9"/>
<dbReference type="EMBL" id="UGNV01000001">
    <property type="protein sequence ID" value="STX28297.1"/>
    <property type="molecule type" value="Genomic_DNA"/>
</dbReference>
<gene>
    <name evidence="2" type="ORF">NCTC13315_00825</name>
</gene>
<dbReference type="Proteomes" id="UP000254968">
    <property type="component" value="Unassembled WGS sequence"/>
</dbReference>
<sequence length="372" mass="41792">MPLHEVDQTVYHQDMVTAFFKAGCERNYIIFDALLKMKGISLNIVNESGKSFIAAWCQSRNPNQANFKKMEEWVTSGQVDLTFKCQGADIVDWCIENIANCYDLKLQEHYLALAEKIIQFLPFNKELTQKYSTLLPNSVKTPCTIRITKALLSLPGINIQQLGPNNKDAFQTALEAQNTLAINLLAETLALFKDRQVQSTANNISTSSTLDTLKLLISDSYRLLLNNNNTEIEESLVKLTIQMLHLFQESGDYPNNFAELLFELANNLSSLSIQNNQLANIAYDLRKAAADSGHEQAQRILTSFSDIKVASTEKLSPQAEIQDKVKPATSSSPAPALEKVSHTTFFQRLKSRKNNAEHSSKSVISQKYQYTQ</sequence>
<protein>
    <submittedName>
        <fullName evidence="2">Uncharacterized protein</fullName>
    </submittedName>
</protein>
<accession>A0A378HZE9</accession>
<feature type="region of interest" description="Disordered" evidence="1">
    <location>
        <begin position="318"/>
        <end position="372"/>
    </location>
</feature>
<evidence type="ECO:0000313" key="3">
    <source>
        <dbReference type="Proteomes" id="UP000254968"/>
    </source>
</evidence>
<dbReference type="OrthoDB" id="9989011at2"/>
<name>A0A378HZE9_9GAMM</name>